<feature type="signal peptide" evidence="1">
    <location>
        <begin position="1"/>
        <end position="19"/>
    </location>
</feature>
<evidence type="ECO:0000313" key="2">
    <source>
        <dbReference type="EMBL" id="SHM33278.1"/>
    </source>
</evidence>
<evidence type="ECO:0000313" key="3">
    <source>
        <dbReference type="Proteomes" id="UP000184420"/>
    </source>
</evidence>
<dbReference type="PROSITE" id="PS51257">
    <property type="entry name" value="PROKAR_LIPOPROTEIN"/>
    <property type="match status" value="1"/>
</dbReference>
<dbReference type="Proteomes" id="UP000184420">
    <property type="component" value="Unassembled WGS sequence"/>
</dbReference>
<gene>
    <name evidence="2" type="ORF">SAMN05444266_107425</name>
</gene>
<organism evidence="2 3">
    <name type="scientific">Chitinophaga jiangningensis</name>
    <dbReference type="NCBI Taxonomy" id="1419482"/>
    <lineage>
        <taxon>Bacteria</taxon>
        <taxon>Pseudomonadati</taxon>
        <taxon>Bacteroidota</taxon>
        <taxon>Chitinophagia</taxon>
        <taxon>Chitinophagales</taxon>
        <taxon>Chitinophagaceae</taxon>
        <taxon>Chitinophaga</taxon>
    </lineage>
</organism>
<keyword evidence="3" id="KW-1185">Reference proteome</keyword>
<dbReference type="RefSeq" id="WP_073084543.1">
    <property type="nucleotide sequence ID" value="NZ_FRBL01000007.1"/>
</dbReference>
<reference evidence="2 3" key="1">
    <citation type="submission" date="2016-11" db="EMBL/GenBank/DDBJ databases">
        <authorList>
            <person name="Jaros S."/>
            <person name="Januszkiewicz K."/>
            <person name="Wedrychowicz H."/>
        </authorList>
    </citation>
    <scope>NUCLEOTIDE SEQUENCE [LARGE SCALE GENOMIC DNA]</scope>
    <source>
        <strain evidence="2 3">DSM 27406</strain>
    </source>
</reference>
<keyword evidence="1" id="KW-0732">Signal</keyword>
<protein>
    <submittedName>
        <fullName evidence="2">Uncharacterized protein</fullName>
    </submittedName>
</protein>
<sequence length="174" mass="18614">MLKTFISAAMLIMALSCQNTPQQHTEDMDSTVATSPDPITQLDVKPLSGFFVKNTVTITDSLTFWVIDNQQTFDSLFGMARTMADNVVAPDFGTSVVIAATMPPTYYGTQLSLDSATLNTNTNNAALHFSAAANAEKGSAAIVPLWLGSIPKTGKTAIRLYSGNDLAKTVTEQE</sequence>
<feature type="chain" id="PRO_5011980230" evidence="1">
    <location>
        <begin position="20"/>
        <end position="174"/>
    </location>
</feature>
<dbReference type="EMBL" id="FRBL01000007">
    <property type="protein sequence ID" value="SHM33278.1"/>
    <property type="molecule type" value="Genomic_DNA"/>
</dbReference>
<proteinExistence type="predicted"/>
<dbReference type="AlphaFoldDB" id="A0A1M7HXZ4"/>
<accession>A0A1M7HXZ4</accession>
<dbReference type="OrthoDB" id="666702at2"/>
<name>A0A1M7HXZ4_9BACT</name>
<evidence type="ECO:0000256" key="1">
    <source>
        <dbReference type="SAM" id="SignalP"/>
    </source>
</evidence>
<dbReference type="STRING" id="1419482.SAMN05444266_107425"/>